<proteinExistence type="predicted"/>
<keyword evidence="2" id="KW-1185">Reference proteome</keyword>
<reference evidence="1" key="1">
    <citation type="journal article" date="2014" name="Int. J. Syst. Evol. Microbiol.">
        <title>Complete genome sequence of Corynebacterium casei LMG S-19264T (=DSM 44701T), isolated from a smear-ripened cheese.</title>
        <authorList>
            <consortium name="US DOE Joint Genome Institute (JGI-PGF)"/>
            <person name="Walter F."/>
            <person name="Albersmeier A."/>
            <person name="Kalinowski J."/>
            <person name="Ruckert C."/>
        </authorList>
    </citation>
    <scope>NUCLEOTIDE SEQUENCE</scope>
    <source>
        <strain evidence="1">JCM 19831</strain>
    </source>
</reference>
<dbReference type="AlphaFoldDB" id="A0A917X7P5"/>
<comment type="caution">
    <text evidence="1">The sequence shown here is derived from an EMBL/GenBank/DDBJ whole genome shotgun (WGS) entry which is preliminary data.</text>
</comment>
<evidence type="ECO:0000313" key="2">
    <source>
        <dbReference type="Proteomes" id="UP000642070"/>
    </source>
</evidence>
<organism evidence="1 2">
    <name type="scientific">Dactylosporangium sucinum</name>
    <dbReference type="NCBI Taxonomy" id="1424081"/>
    <lineage>
        <taxon>Bacteria</taxon>
        <taxon>Bacillati</taxon>
        <taxon>Actinomycetota</taxon>
        <taxon>Actinomycetes</taxon>
        <taxon>Micromonosporales</taxon>
        <taxon>Micromonosporaceae</taxon>
        <taxon>Dactylosporangium</taxon>
    </lineage>
</organism>
<accession>A0A917X7P5</accession>
<gene>
    <name evidence="1" type="ORF">GCM10007977_105230</name>
</gene>
<evidence type="ECO:0000313" key="1">
    <source>
        <dbReference type="EMBL" id="GGM86283.1"/>
    </source>
</evidence>
<dbReference type="Proteomes" id="UP000642070">
    <property type="component" value="Unassembled WGS sequence"/>
</dbReference>
<dbReference type="EMBL" id="BMPI01000106">
    <property type="protein sequence ID" value="GGM86283.1"/>
    <property type="molecule type" value="Genomic_DNA"/>
</dbReference>
<dbReference type="RefSeq" id="WP_229837175.1">
    <property type="nucleotide sequence ID" value="NZ_BMPI01000106.1"/>
</dbReference>
<reference evidence="1" key="2">
    <citation type="submission" date="2020-09" db="EMBL/GenBank/DDBJ databases">
        <authorList>
            <person name="Sun Q."/>
            <person name="Ohkuma M."/>
        </authorList>
    </citation>
    <scope>NUCLEOTIDE SEQUENCE</scope>
    <source>
        <strain evidence="1">JCM 19831</strain>
    </source>
</reference>
<name>A0A917X7P5_9ACTN</name>
<sequence>MTTALEVAELALLREDLAYHQARVLLLVAATAAEREHNRKLDGLTKLAKLDFLLRYPALASVVLDPLDRHDPRLHLSDEDMLDPTAVEAPMTRYKYGPWDDRYYAIIGALVGRGLLRYVRGRQGSVALAPTVAGRKVAAEMAGSAEWSEIADRSQAIAQASGGLTGNALKELIYQRLADLMDRPHRQVIR</sequence>
<protein>
    <submittedName>
        <fullName evidence="1">Uncharacterized protein</fullName>
    </submittedName>
</protein>